<sequence length="1069" mass="122112">QTSEEWLRTHSIEFQKLTLQDLVDKGKIGRLHPDKQTGKVNQHIQFDGMDVNEFEYRINTAIEQYTKRIKWLLQGSKRVFGNVGGKNIGICIDASEVSMGYGRLTALKESLIHLIDEQLSKKSSMYVLTFGSDIDPLWPVVRDINDRVTEDAKEWVMRLGPSGGCNALKAIQKVMKLKDLDMILFILGSVPDQATEKLCDFTHQLGVGRHMPIHCVAYDCSDHLTNVTLRNMAETSRGKYHCYTANCEIYSGTDISLLLKEIHRCQDILGKIKEMRQGMMGTALISIMNEITAEVAKLPQSRFLPRPPGHEDPLRIEIPKFHIRGSRDWLKQHGLKAKRLHLYQVLAPNAYAFKEEYIPIINKAVQSQVHEKAMVQFPWHDGSIKNIHVNMSQLFEYQKQLKAAVSLFERRVDWLASGSRRIFGTITEKNVVILIDTSVSNINYLVHMQHSIRLLMEQQIGNKEYFNIITFGSESKAWRPTMVKPTLENLQDAWKFVLDIQCGGSRNFLSAYRRAVENDDEIKHHINVQGIYLFTSGVPDQTQDVAGAYIEEMNCGRHIKLHSILFNVDDYNAEGAIPGRYANITRTAECLRNLAHCSTGRFHWFRETGIIESDDIQDINTEIDKALNFSSKCAMLVESVKRKYKDRFVSYTSTYKIGKIKALPQPPSFKMRALPPSPYKPRIEDTPGRDRPLSAKDPMQRVRSSSGHRRTASSSHFFIDDKKNNIGTVIDKIPSQKSIRKAFVRPIIPELDDNVSTKQWMRLYSLGKLKLDLNRFVSGPDCKHVEKSVKTLNKPVSAKYCHIFPSVNIRGTIKHLQLLPHEMEDYETNIEKVLCRYLKRLQWLLSGSRRVFGTIVHKRCVFLVDTSGSMMSRMEELKKEMAALVWEQLNKHNIQFNLISFSGNCETWRDCIQVANEENCHDAVEWASVLTAEGNTCTLEALQLAFDDPDIEAIYMLTDGKPDTSTSLVLREVMAMNEERNIPVNTISFNCSDSTANSFLQLLANETGGRYHRCPPNFDAQLFAHKLLSEGLGDTEYPHLPQFEGDDLQRLGAEISLARKYLAQSRSFR</sequence>
<dbReference type="PANTHER" id="PTHR46478:SF1">
    <property type="entry name" value="VON WILLEBRAND FACTOR A DOMAIN-CONTAINING PROTEIN 3A"/>
    <property type="match status" value="1"/>
</dbReference>
<evidence type="ECO:0000313" key="4">
    <source>
        <dbReference type="Proteomes" id="UP000030746"/>
    </source>
</evidence>
<evidence type="ECO:0000259" key="2">
    <source>
        <dbReference type="PROSITE" id="PS50234"/>
    </source>
</evidence>
<organism evidence="3 4">
    <name type="scientific">Lottia gigantea</name>
    <name type="common">Giant owl limpet</name>
    <dbReference type="NCBI Taxonomy" id="225164"/>
    <lineage>
        <taxon>Eukaryota</taxon>
        <taxon>Metazoa</taxon>
        <taxon>Spiralia</taxon>
        <taxon>Lophotrochozoa</taxon>
        <taxon>Mollusca</taxon>
        <taxon>Gastropoda</taxon>
        <taxon>Patellogastropoda</taxon>
        <taxon>Lottioidea</taxon>
        <taxon>Lottiidae</taxon>
        <taxon>Lottia</taxon>
    </lineage>
</organism>
<name>V3ZS20_LOTGI</name>
<dbReference type="InterPro" id="IPR002035">
    <property type="entry name" value="VWF_A"/>
</dbReference>
<dbReference type="GeneID" id="20230203"/>
<protein>
    <recommendedName>
        <fullName evidence="2">VWFA domain-containing protein</fullName>
    </recommendedName>
</protein>
<dbReference type="AlphaFoldDB" id="V3ZS20"/>
<dbReference type="PROSITE" id="PS50234">
    <property type="entry name" value="VWFA"/>
    <property type="match status" value="1"/>
</dbReference>
<dbReference type="PANTHER" id="PTHR46478">
    <property type="entry name" value="VON WILLEBRAND FACTOR A DOMAIN-CONTAINING PROTEIN 3A"/>
    <property type="match status" value="1"/>
</dbReference>
<dbReference type="CTD" id="20230203"/>
<proteinExistence type="predicted"/>
<dbReference type="OMA" id="PNCTHQK"/>
<dbReference type="Proteomes" id="UP000030746">
    <property type="component" value="Unassembled WGS sequence"/>
</dbReference>
<dbReference type="STRING" id="225164.V3ZS20"/>
<evidence type="ECO:0000313" key="3">
    <source>
        <dbReference type="EMBL" id="ESO87152.1"/>
    </source>
</evidence>
<reference evidence="3 4" key="1">
    <citation type="journal article" date="2013" name="Nature">
        <title>Insights into bilaterian evolution from three spiralian genomes.</title>
        <authorList>
            <person name="Simakov O."/>
            <person name="Marletaz F."/>
            <person name="Cho S.J."/>
            <person name="Edsinger-Gonzales E."/>
            <person name="Havlak P."/>
            <person name="Hellsten U."/>
            <person name="Kuo D.H."/>
            <person name="Larsson T."/>
            <person name="Lv J."/>
            <person name="Arendt D."/>
            <person name="Savage R."/>
            <person name="Osoegawa K."/>
            <person name="de Jong P."/>
            <person name="Grimwood J."/>
            <person name="Chapman J.A."/>
            <person name="Shapiro H."/>
            <person name="Aerts A."/>
            <person name="Otillar R.P."/>
            <person name="Terry A.Y."/>
            <person name="Boore J.L."/>
            <person name="Grigoriev I.V."/>
            <person name="Lindberg D.R."/>
            <person name="Seaver E.C."/>
            <person name="Weisblat D.A."/>
            <person name="Putnam N.H."/>
            <person name="Rokhsar D.S."/>
        </authorList>
    </citation>
    <scope>NUCLEOTIDE SEQUENCE [LARGE SCALE GENOMIC DNA]</scope>
</reference>
<dbReference type="SUPFAM" id="SSF53300">
    <property type="entry name" value="vWA-like"/>
    <property type="match status" value="3"/>
</dbReference>
<dbReference type="OrthoDB" id="299997at2759"/>
<gene>
    <name evidence="3" type="ORF">LOTGIDRAFT_107324</name>
</gene>
<dbReference type="RefSeq" id="XP_009062101.1">
    <property type="nucleotide sequence ID" value="XM_009063853.1"/>
</dbReference>
<evidence type="ECO:0000256" key="1">
    <source>
        <dbReference type="SAM" id="MobiDB-lite"/>
    </source>
</evidence>
<dbReference type="KEGG" id="lgi:LOTGIDRAFT_107324"/>
<accession>V3ZS20</accession>
<dbReference type="SMART" id="SM00327">
    <property type="entry name" value="VWA"/>
    <property type="match status" value="3"/>
</dbReference>
<dbReference type="Pfam" id="PF13768">
    <property type="entry name" value="VWA_3"/>
    <property type="match status" value="3"/>
</dbReference>
<keyword evidence="4" id="KW-1185">Reference proteome</keyword>
<dbReference type="Gene3D" id="3.40.50.410">
    <property type="entry name" value="von Willebrand factor, type A domain"/>
    <property type="match status" value="3"/>
</dbReference>
<feature type="region of interest" description="Disordered" evidence="1">
    <location>
        <begin position="670"/>
        <end position="713"/>
    </location>
</feature>
<feature type="non-terminal residue" evidence="3">
    <location>
        <position position="1"/>
    </location>
</feature>
<dbReference type="EMBL" id="KB202953">
    <property type="protein sequence ID" value="ESO87152.1"/>
    <property type="molecule type" value="Genomic_DNA"/>
</dbReference>
<feature type="domain" description="VWFA" evidence="2">
    <location>
        <begin position="859"/>
        <end position="1040"/>
    </location>
</feature>
<feature type="compositionally biased region" description="Basic and acidic residues" evidence="1">
    <location>
        <begin position="681"/>
        <end position="700"/>
    </location>
</feature>
<dbReference type="HOGENOM" id="CLU_008839_0_0_1"/>
<dbReference type="InterPro" id="IPR036465">
    <property type="entry name" value="vWFA_dom_sf"/>
</dbReference>